<feature type="binding site" evidence="12">
    <location>
        <position position="33"/>
    </location>
    <ligand>
        <name>S-adenosyl-L-methionine</name>
        <dbReference type="ChEBI" id="CHEBI:59789"/>
    </ligand>
</feature>
<dbReference type="SFLD" id="SFLDG01383">
    <property type="entry name" value="cyclic_pyranopterin_phosphate"/>
    <property type="match status" value="1"/>
</dbReference>
<keyword evidence="8 12" id="KW-0342">GTP-binding</keyword>
<feature type="binding site" evidence="12">
    <location>
        <position position="31"/>
    </location>
    <ligand>
        <name>[4Fe-4S] cluster</name>
        <dbReference type="ChEBI" id="CHEBI:49883"/>
        <label>1</label>
        <note>4Fe-4S-S-AdoMet</note>
    </ligand>
</feature>
<feature type="binding site" evidence="12">
    <location>
        <position position="200"/>
    </location>
    <ligand>
        <name>S-adenosyl-L-methionine</name>
        <dbReference type="ChEBI" id="CHEBI:59789"/>
    </ligand>
</feature>
<feature type="binding site" evidence="12">
    <location>
        <position position="105"/>
    </location>
    <ligand>
        <name>GTP</name>
        <dbReference type="ChEBI" id="CHEBI:37565"/>
    </ligand>
</feature>
<comment type="pathway">
    <text evidence="12">Cofactor biosynthesis; molybdopterin biosynthesis.</text>
</comment>
<evidence type="ECO:0000256" key="9">
    <source>
        <dbReference type="ARBA" id="ARBA00023150"/>
    </source>
</evidence>
<dbReference type="InterPro" id="IPR007197">
    <property type="entry name" value="rSAM"/>
</dbReference>
<dbReference type="InterPro" id="IPR013785">
    <property type="entry name" value="Aldolase_TIM"/>
</dbReference>
<dbReference type="InterPro" id="IPR040064">
    <property type="entry name" value="MoaA-like"/>
</dbReference>
<evidence type="ECO:0000256" key="8">
    <source>
        <dbReference type="ARBA" id="ARBA00023134"/>
    </source>
</evidence>
<dbReference type="InterPro" id="IPR058240">
    <property type="entry name" value="rSAM_sf"/>
</dbReference>
<keyword evidence="6 12" id="KW-0408">Iron</keyword>
<name>A0A2W0H303_9BACI</name>
<comment type="cofactor">
    <cofactor evidence="12">
        <name>[4Fe-4S] cluster</name>
        <dbReference type="ChEBI" id="CHEBI:49883"/>
    </cofactor>
    <text evidence="12">Binds 2 [4Fe-4S] clusters. Binds 1 [4Fe-4S] cluster coordinated with 3 cysteines and an exchangeable S-adenosyl-L-methionine and 1 [4Fe-4S] cluster coordinated with 3 cysteines and the GTP-derived substrate.</text>
</comment>
<reference evidence="14 15" key="1">
    <citation type="submission" date="2017-10" db="EMBL/GenBank/DDBJ databases">
        <title>Bacillus sp. nov., a halophilic bacterium isolated from a Yangshapao Lake.</title>
        <authorList>
            <person name="Wang H."/>
        </authorList>
    </citation>
    <scope>NUCLEOTIDE SEQUENCE [LARGE SCALE GENOMIC DNA]</scope>
    <source>
        <strain evidence="14 15">YSP-3</strain>
    </source>
</reference>
<dbReference type="GO" id="GO:1904047">
    <property type="term" value="F:S-adenosyl-L-methionine binding"/>
    <property type="evidence" value="ECO:0007669"/>
    <property type="project" value="UniProtKB-UniRule"/>
</dbReference>
<dbReference type="EMBL" id="PDOF01000003">
    <property type="protein sequence ID" value="PYZ96193.1"/>
    <property type="molecule type" value="Genomic_DNA"/>
</dbReference>
<dbReference type="RefSeq" id="WP_110521468.1">
    <property type="nucleotide sequence ID" value="NZ_PDOF01000003.1"/>
</dbReference>
<feature type="binding site" evidence="12">
    <location>
        <position position="281"/>
    </location>
    <ligand>
        <name>[4Fe-4S] cluster</name>
        <dbReference type="ChEBI" id="CHEBI:49883"/>
        <label>2</label>
        <note>4Fe-4S-substrate</note>
    </ligand>
</feature>
<dbReference type="EC" id="4.1.99.22" evidence="1 12"/>
<sequence length="343" mass="38467">MKKQEQQAYDALFRPLKDLRISVTDQCNFRCSYCMPAEIFGPDYPFMKEDELLSFDEIVRLARQFAGLGVEKIRITGGEPLLRNNLPELVKRLKEIAGIKDVALTTNGVFLVKHAEALKKAGLDRVNVSLDAIEDRVFRKMNGRNVPVKPVLKGIARAEKAGLSVKVNMVVKKDANESQIVPMARYFKGSGVILRFIEFMDVGNTNGWNFDSVVPKKEIVSEISGEFPVEPVRANYYGEVADRYAYTDGEGEIGVISSVSDSFCSSCTRARLSADGKLFTCLFATKGEDIRGLIRDGIGERDLYEHLSGIWKNRHDRYSDERTEETVRAKNNGPKIEMSYIGG</sequence>
<evidence type="ECO:0000256" key="11">
    <source>
        <dbReference type="ARBA" id="ARBA00048697"/>
    </source>
</evidence>
<keyword evidence="7 12" id="KW-0411">Iron-sulfur</keyword>
<keyword evidence="3 12" id="KW-0949">S-adenosyl-L-methionine</keyword>
<dbReference type="NCBIfam" id="TIGR02666">
    <property type="entry name" value="moaA"/>
    <property type="match status" value="1"/>
</dbReference>
<dbReference type="CDD" id="cd01335">
    <property type="entry name" value="Radical_SAM"/>
    <property type="match status" value="1"/>
</dbReference>
<comment type="similarity">
    <text evidence="12">Belongs to the radical SAM superfamily. MoaA family.</text>
</comment>
<comment type="subunit">
    <text evidence="12">Monomer and homodimer.</text>
</comment>
<evidence type="ECO:0000256" key="7">
    <source>
        <dbReference type="ARBA" id="ARBA00023014"/>
    </source>
</evidence>
<dbReference type="InterPro" id="IPR006638">
    <property type="entry name" value="Elp3/MiaA/NifB-like_rSAM"/>
</dbReference>
<keyword evidence="5 12" id="KW-0547">Nucleotide-binding</keyword>
<dbReference type="InterPro" id="IPR013483">
    <property type="entry name" value="MoaA"/>
</dbReference>
<dbReference type="HAMAP" id="MF_01225_B">
    <property type="entry name" value="MoaA_B"/>
    <property type="match status" value="1"/>
</dbReference>
<gene>
    <name evidence="12 14" type="primary">moaA</name>
    <name evidence="14" type="ORF">CR205_17680</name>
</gene>
<organism evidence="14 15">
    <name type="scientific">Alteribacter lacisalsi</name>
    <dbReference type="NCBI Taxonomy" id="2045244"/>
    <lineage>
        <taxon>Bacteria</taxon>
        <taxon>Bacillati</taxon>
        <taxon>Bacillota</taxon>
        <taxon>Bacilli</taxon>
        <taxon>Bacillales</taxon>
        <taxon>Bacillaceae</taxon>
        <taxon>Alteribacter</taxon>
    </lineage>
</organism>
<dbReference type="PROSITE" id="PS01305">
    <property type="entry name" value="MOAA_NIFB_PQQE"/>
    <property type="match status" value="1"/>
</dbReference>
<evidence type="ECO:0000256" key="3">
    <source>
        <dbReference type="ARBA" id="ARBA00022691"/>
    </source>
</evidence>
<feature type="binding site" evidence="12">
    <location>
        <position position="74"/>
    </location>
    <ligand>
        <name>GTP</name>
        <dbReference type="ChEBI" id="CHEBI:37565"/>
    </ligand>
</feature>
<evidence type="ECO:0000256" key="1">
    <source>
        <dbReference type="ARBA" id="ARBA00012167"/>
    </source>
</evidence>
<keyword evidence="10 12" id="KW-0456">Lyase</keyword>
<dbReference type="SFLD" id="SFLDS00029">
    <property type="entry name" value="Radical_SAM"/>
    <property type="match status" value="1"/>
</dbReference>
<evidence type="ECO:0000256" key="2">
    <source>
        <dbReference type="ARBA" id="ARBA00022485"/>
    </source>
</evidence>
<feature type="binding site" evidence="12">
    <location>
        <position position="166"/>
    </location>
    <ligand>
        <name>GTP</name>
        <dbReference type="ChEBI" id="CHEBI:37565"/>
    </ligand>
</feature>
<feature type="domain" description="Radical SAM core" evidence="13">
    <location>
        <begin position="11"/>
        <end position="230"/>
    </location>
</feature>
<dbReference type="PANTHER" id="PTHR22960:SF0">
    <property type="entry name" value="MOLYBDENUM COFACTOR BIOSYNTHESIS PROTEIN 1"/>
    <property type="match status" value="1"/>
</dbReference>
<dbReference type="SMART" id="SM00729">
    <property type="entry name" value="Elp3"/>
    <property type="match status" value="1"/>
</dbReference>
<dbReference type="GO" id="GO:0061798">
    <property type="term" value="F:GTP 3',8'-cyclase activity"/>
    <property type="evidence" value="ECO:0007669"/>
    <property type="project" value="UniProtKB-UniRule"/>
</dbReference>
<feature type="binding site" evidence="12">
    <location>
        <position position="129"/>
    </location>
    <ligand>
        <name>S-adenosyl-L-methionine</name>
        <dbReference type="ChEBI" id="CHEBI:59789"/>
    </ligand>
</feature>
<feature type="binding site" evidence="12">
    <location>
        <begin position="269"/>
        <end position="271"/>
    </location>
    <ligand>
        <name>GTP</name>
        <dbReference type="ChEBI" id="CHEBI:37565"/>
    </ligand>
</feature>
<feature type="binding site" evidence="12">
    <location>
        <position position="34"/>
    </location>
    <ligand>
        <name>[4Fe-4S] cluster</name>
        <dbReference type="ChEBI" id="CHEBI:49883"/>
        <label>1</label>
        <note>4Fe-4S-S-AdoMet</note>
    </ligand>
</feature>
<evidence type="ECO:0000259" key="13">
    <source>
        <dbReference type="PROSITE" id="PS51918"/>
    </source>
</evidence>
<dbReference type="InterPro" id="IPR050105">
    <property type="entry name" value="MoCo_biosynth_MoaA/MoaC"/>
</dbReference>
<evidence type="ECO:0000256" key="12">
    <source>
        <dbReference type="HAMAP-Rule" id="MF_01225"/>
    </source>
</evidence>
<dbReference type="GO" id="GO:0006777">
    <property type="term" value="P:Mo-molybdopterin cofactor biosynthetic process"/>
    <property type="evidence" value="ECO:0007669"/>
    <property type="project" value="UniProtKB-UniRule"/>
</dbReference>
<keyword evidence="2 12" id="KW-0004">4Fe-4S</keyword>
<accession>A0A2W0H303</accession>
<dbReference type="UniPathway" id="UPA00344"/>
<keyword evidence="9 12" id="KW-0501">Molybdenum cofactor biosynthesis</keyword>
<dbReference type="SFLD" id="SFLDG01386">
    <property type="entry name" value="main_SPASM_domain-containing"/>
    <property type="match status" value="1"/>
</dbReference>
<dbReference type="InterPro" id="IPR000385">
    <property type="entry name" value="MoaA_NifB_PqqE_Fe-S-bd_CS"/>
</dbReference>
<dbReference type="OrthoDB" id="9763993at2"/>
<keyword evidence="15" id="KW-1185">Reference proteome</keyword>
<keyword evidence="4 12" id="KW-0479">Metal-binding</keyword>
<feature type="binding site" evidence="12">
    <location>
        <position position="264"/>
    </location>
    <ligand>
        <name>[4Fe-4S] cluster</name>
        <dbReference type="ChEBI" id="CHEBI:49883"/>
        <label>2</label>
        <note>4Fe-4S-substrate</note>
    </ligand>
</feature>
<evidence type="ECO:0000313" key="14">
    <source>
        <dbReference type="EMBL" id="PYZ96193.1"/>
    </source>
</evidence>
<dbReference type="Pfam" id="PF04055">
    <property type="entry name" value="Radical_SAM"/>
    <property type="match status" value="1"/>
</dbReference>
<dbReference type="Proteomes" id="UP000248066">
    <property type="component" value="Unassembled WGS sequence"/>
</dbReference>
<evidence type="ECO:0000313" key="15">
    <source>
        <dbReference type="Proteomes" id="UP000248066"/>
    </source>
</evidence>
<dbReference type="GO" id="GO:0005525">
    <property type="term" value="F:GTP binding"/>
    <property type="evidence" value="ECO:0007669"/>
    <property type="project" value="UniProtKB-UniRule"/>
</dbReference>
<evidence type="ECO:0000256" key="10">
    <source>
        <dbReference type="ARBA" id="ARBA00023239"/>
    </source>
</evidence>
<protein>
    <recommendedName>
        <fullName evidence="1 12">GTP 3',8-cyclase</fullName>
        <ecNumber evidence="1 12">4.1.99.22</ecNumber>
    </recommendedName>
    <alternativeName>
        <fullName evidence="12">Molybdenum cofactor biosynthesis protein A</fullName>
    </alternativeName>
</protein>
<dbReference type="Pfam" id="PF06463">
    <property type="entry name" value="Mob_synth_C"/>
    <property type="match status" value="1"/>
</dbReference>
<dbReference type="Gene3D" id="3.20.20.70">
    <property type="entry name" value="Aldolase class I"/>
    <property type="match status" value="1"/>
</dbReference>
<evidence type="ECO:0000256" key="5">
    <source>
        <dbReference type="ARBA" id="ARBA00022741"/>
    </source>
</evidence>
<feature type="binding site" evidence="12">
    <location>
        <position position="27"/>
    </location>
    <ligand>
        <name>[4Fe-4S] cluster</name>
        <dbReference type="ChEBI" id="CHEBI:49883"/>
        <label>1</label>
        <note>4Fe-4S-S-AdoMet</note>
    </ligand>
</feature>
<dbReference type="InterPro" id="IPR010505">
    <property type="entry name" value="MoaA_twitch"/>
</dbReference>
<feature type="binding site" evidence="12">
    <location>
        <position position="20"/>
    </location>
    <ligand>
        <name>GTP</name>
        <dbReference type="ChEBI" id="CHEBI:37565"/>
    </ligand>
</feature>
<comment type="catalytic activity">
    <reaction evidence="11 12">
        <text>GTP + AH2 + S-adenosyl-L-methionine = (8S)-3',8-cyclo-7,8-dihydroguanosine 5'-triphosphate + 5'-deoxyadenosine + L-methionine + A + H(+)</text>
        <dbReference type="Rhea" id="RHEA:49576"/>
        <dbReference type="ChEBI" id="CHEBI:13193"/>
        <dbReference type="ChEBI" id="CHEBI:15378"/>
        <dbReference type="ChEBI" id="CHEBI:17319"/>
        <dbReference type="ChEBI" id="CHEBI:17499"/>
        <dbReference type="ChEBI" id="CHEBI:37565"/>
        <dbReference type="ChEBI" id="CHEBI:57844"/>
        <dbReference type="ChEBI" id="CHEBI:59789"/>
        <dbReference type="ChEBI" id="CHEBI:131766"/>
        <dbReference type="EC" id="4.1.99.22"/>
    </reaction>
</comment>
<evidence type="ECO:0000256" key="4">
    <source>
        <dbReference type="ARBA" id="ARBA00022723"/>
    </source>
</evidence>
<evidence type="ECO:0000256" key="6">
    <source>
        <dbReference type="ARBA" id="ARBA00023004"/>
    </source>
</evidence>
<dbReference type="SUPFAM" id="SSF102114">
    <property type="entry name" value="Radical SAM enzymes"/>
    <property type="match status" value="1"/>
</dbReference>
<dbReference type="GO" id="GO:0046872">
    <property type="term" value="F:metal ion binding"/>
    <property type="evidence" value="ECO:0007669"/>
    <property type="project" value="UniProtKB-KW"/>
</dbReference>
<comment type="caution">
    <text evidence="14">The sequence shown here is derived from an EMBL/GenBank/DDBJ whole genome shotgun (WGS) entry which is preliminary data.</text>
</comment>
<feature type="binding site" evidence="12">
    <location>
        <position position="267"/>
    </location>
    <ligand>
        <name>[4Fe-4S] cluster</name>
        <dbReference type="ChEBI" id="CHEBI:49883"/>
        <label>2</label>
        <note>4Fe-4S-substrate</note>
    </ligand>
</feature>
<proteinExistence type="inferred from homology"/>
<dbReference type="PANTHER" id="PTHR22960">
    <property type="entry name" value="MOLYBDOPTERIN COFACTOR SYNTHESIS PROTEIN A"/>
    <property type="match status" value="1"/>
</dbReference>
<comment type="function">
    <text evidence="12">Catalyzes the cyclization of GTP to (8S)-3',8-cyclo-7,8-dihydroguanosine 5'-triphosphate.</text>
</comment>
<feature type="binding site" evidence="12">
    <location>
        <position position="78"/>
    </location>
    <ligand>
        <name>S-adenosyl-L-methionine</name>
        <dbReference type="ChEBI" id="CHEBI:59789"/>
    </ligand>
</feature>
<dbReference type="AlphaFoldDB" id="A0A2W0H303"/>
<dbReference type="CDD" id="cd21117">
    <property type="entry name" value="Twitch_MoaA"/>
    <property type="match status" value="1"/>
</dbReference>
<dbReference type="GO" id="GO:0051539">
    <property type="term" value="F:4 iron, 4 sulfur cluster binding"/>
    <property type="evidence" value="ECO:0007669"/>
    <property type="project" value="UniProtKB-UniRule"/>
</dbReference>
<dbReference type="GO" id="GO:0061799">
    <property type="term" value="F:cyclic pyranopterin monophosphate synthase activity"/>
    <property type="evidence" value="ECO:0007669"/>
    <property type="project" value="TreeGrafter"/>
</dbReference>
<dbReference type="SFLD" id="SFLDG01067">
    <property type="entry name" value="SPASM/twitch_domain_containing"/>
    <property type="match status" value="1"/>
</dbReference>
<dbReference type="PROSITE" id="PS51918">
    <property type="entry name" value="RADICAL_SAM"/>
    <property type="match status" value="1"/>
</dbReference>